<comment type="caution">
    <text evidence="10">The sequence shown here is derived from an EMBL/GenBank/DDBJ whole genome shotgun (WGS) entry which is preliminary data.</text>
</comment>
<dbReference type="EC" id="5.3.1.8" evidence="3"/>
<dbReference type="SUPFAM" id="SSF51182">
    <property type="entry name" value="RmlC-like cupins"/>
    <property type="match status" value="1"/>
</dbReference>
<accession>A0A7X6HCR1</accession>
<dbReference type="PANTHER" id="PTHR10309:SF0">
    <property type="entry name" value="MANNOSE-6-PHOSPHATE ISOMERASE"/>
    <property type="match status" value="1"/>
</dbReference>
<dbReference type="AlphaFoldDB" id="A0A7X6HCR1"/>
<dbReference type="RefSeq" id="WP_168484591.1">
    <property type="nucleotide sequence ID" value="NZ_JAAZSQ010000001.1"/>
</dbReference>
<evidence type="ECO:0000256" key="4">
    <source>
        <dbReference type="ARBA" id="ARBA00022723"/>
    </source>
</evidence>
<dbReference type="InterPro" id="IPR046457">
    <property type="entry name" value="PMI_typeI_cat"/>
</dbReference>
<dbReference type="InterPro" id="IPR016305">
    <property type="entry name" value="Mannose-6-P_Isomerase"/>
</dbReference>
<keyword evidence="6 10" id="KW-0413">Isomerase</keyword>
<evidence type="ECO:0000256" key="8">
    <source>
        <dbReference type="PIRSR" id="PIRSR001480-2"/>
    </source>
</evidence>
<dbReference type="InterPro" id="IPR011051">
    <property type="entry name" value="RmlC_Cupin_sf"/>
</dbReference>
<protein>
    <recommendedName>
        <fullName evidence="3">mannose-6-phosphate isomerase</fullName>
        <ecNumber evidence="3">5.3.1.8</ecNumber>
    </recommendedName>
</protein>
<keyword evidence="5 8" id="KW-0862">Zinc</keyword>
<feature type="active site" evidence="7">
    <location>
        <position position="288"/>
    </location>
</feature>
<evidence type="ECO:0000256" key="1">
    <source>
        <dbReference type="ARBA" id="ARBA00000757"/>
    </source>
</evidence>
<comment type="catalytic activity">
    <reaction evidence="1">
        <text>D-mannose 6-phosphate = D-fructose 6-phosphate</text>
        <dbReference type="Rhea" id="RHEA:12356"/>
        <dbReference type="ChEBI" id="CHEBI:58735"/>
        <dbReference type="ChEBI" id="CHEBI:61527"/>
        <dbReference type="EC" id="5.3.1.8"/>
    </reaction>
</comment>
<comment type="cofactor">
    <cofactor evidence="8">
        <name>Zn(2+)</name>
        <dbReference type="ChEBI" id="CHEBI:29105"/>
    </cofactor>
    <text evidence="8">Binds 1 zinc ion per subunit.</text>
</comment>
<sequence>MYRLKNVLRPYAWGSATAIAELFGREPSGGPEAELWIGAHPDSPSSVLLPGGAEQPLDAFIDAHPAPALGGETIGRFGAKLPFLAKVIAAESALSLQVHPTREQARAGYAAENAARIPAADPARSYRDSNHKPEMIYALTPFEALCGFRQPRDAARLFTGLRGKLAAAGADTALVDQVIGALQGPDGPAGVRTAFLALLEGGSRSADLVEVTAKVLAGVAPDRLGPEFATVAWLADLYPQDPGTLVSLLLNHVTLEPGQALCLPAGQIHAYLRGLGVEIMASSDNVLRCGLTPKHINIAELVRICDFTPGRPPFVEPLVTDTGQELYCPPFAEFQLQRIELQDGDGPVALDQHGPAVVLAVSGSALLDSPRSDLLLRRGDSAFIPDAEQPVLVHPALDSRSPAVLFAVTTSGNPGTE</sequence>
<dbReference type="GO" id="GO:0008270">
    <property type="term" value="F:zinc ion binding"/>
    <property type="evidence" value="ECO:0007669"/>
    <property type="project" value="InterPro"/>
</dbReference>
<evidence type="ECO:0000256" key="6">
    <source>
        <dbReference type="ARBA" id="ARBA00023235"/>
    </source>
</evidence>
<dbReference type="PANTHER" id="PTHR10309">
    <property type="entry name" value="MANNOSE-6-PHOSPHATE ISOMERASE"/>
    <property type="match status" value="1"/>
</dbReference>
<keyword evidence="4 8" id="KW-0479">Metal-binding</keyword>
<dbReference type="InterPro" id="IPR001250">
    <property type="entry name" value="Man6P_Isoase-1"/>
</dbReference>
<dbReference type="Proteomes" id="UP000544090">
    <property type="component" value="Unassembled WGS sequence"/>
</dbReference>
<feature type="binding site" evidence="8">
    <location>
        <position position="99"/>
    </location>
    <ligand>
        <name>Zn(2+)</name>
        <dbReference type="ChEBI" id="CHEBI:29105"/>
    </ligand>
</feature>
<dbReference type="NCBIfam" id="TIGR00218">
    <property type="entry name" value="manA"/>
    <property type="match status" value="1"/>
</dbReference>
<dbReference type="PROSITE" id="PS00965">
    <property type="entry name" value="PMI_I_1"/>
    <property type="match status" value="1"/>
</dbReference>
<dbReference type="Pfam" id="PF20511">
    <property type="entry name" value="PMI_typeI_cat"/>
    <property type="match status" value="1"/>
</dbReference>
<evidence type="ECO:0000313" key="11">
    <source>
        <dbReference type="Proteomes" id="UP000544090"/>
    </source>
</evidence>
<proteinExistence type="inferred from homology"/>
<dbReference type="GO" id="GO:0005829">
    <property type="term" value="C:cytosol"/>
    <property type="evidence" value="ECO:0007669"/>
    <property type="project" value="TreeGrafter"/>
</dbReference>
<feature type="binding site" evidence="8">
    <location>
        <position position="134"/>
    </location>
    <ligand>
        <name>Zn(2+)</name>
        <dbReference type="ChEBI" id="CHEBI:29105"/>
    </ligand>
</feature>
<evidence type="ECO:0000256" key="5">
    <source>
        <dbReference type="ARBA" id="ARBA00022833"/>
    </source>
</evidence>
<name>A0A7X6HCR1_9MICC</name>
<feature type="binding site" evidence="8">
    <location>
        <position position="269"/>
    </location>
    <ligand>
        <name>Zn(2+)</name>
        <dbReference type="ChEBI" id="CHEBI:29105"/>
    </ligand>
</feature>
<dbReference type="InterPro" id="IPR014710">
    <property type="entry name" value="RmlC-like_jellyroll"/>
</dbReference>
<organism evidence="10 11">
    <name type="scientific">Arthrobacter mobilis</name>
    <dbReference type="NCBI Taxonomy" id="2724944"/>
    <lineage>
        <taxon>Bacteria</taxon>
        <taxon>Bacillati</taxon>
        <taxon>Actinomycetota</taxon>
        <taxon>Actinomycetes</taxon>
        <taxon>Micrococcales</taxon>
        <taxon>Micrococcaceae</taxon>
        <taxon>Arthrobacter</taxon>
    </lineage>
</organism>
<evidence type="ECO:0000256" key="2">
    <source>
        <dbReference type="ARBA" id="ARBA00010772"/>
    </source>
</evidence>
<evidence type="ECO:0000256" key="3">
    <source>
        <dbReference type="ARBA" id="ARBA00011956"/>
    </source>
</evidence>
<dbReference type="InterPro" id="IPR018050">
    <property type="entry name" value="Pmannose_isomerase-type1_CS"/>
</dbReference>
<dbReference type="Gene3D" id="1.10.441.10">
    <property type="entry name" value="Phosphomannose Isomerase, domain 2"/>
    <property type="match status" value="1"/>
</dbReference>
<feature type="domain" description="Phosphomannose isomerase type I catalytic" evidence="9">
    <location>
        <begin position="1"/>
        <end position="150"/>
    </location>
</feature>
<comment type="similarity">
    <text evidence="2">Belongs to the mannose-6-phosphate isomerase type 1 family.</text>
</comment>
<dbReference type="GO" id="GO:0009298">
    <property type="term" value="P:GDP-mannose biosynthetic process"/>
    <property type="evidence" value="ECO:0007669"/>
    <property type="project" value="InterPro"/>
</dbReference>
<dbReference type="PRINTS" id="PR00714">
    <property type="entry name" value="MAN6PISMRASE"/>
</dbReference>
<keyword evidence="11" id="KW-1185">Reference proteome</keyword>
<evidence type="ECO:0000313" key="10">
    <source>
        <dbReference type="EMBL" id="NKX53267.1"/>
    </source>
</evidence>
<dbReference type="CDD" id="cd07011">
    <property type="entry name" value="cupin_PMI_type_I_N"/>
    <property type="match status" value="1"/>
</dbReference>
<evidence type="ECO:0000259" key="9">
    <source>
        <dbReference type="Pfam" id="PF20511"/>
    </source>
</evidence>
<dbReference type="GO" id="GO:0004476">
    <property type="term" value="F:mannose-6-phosphate isomerase activity"/>
    <property type="evidence" value="ECO:0007669"/>
    <property type="project" value="UniProtKB-EC"/>
</dbReference>
<feature type="binding site" evidence="8">
    <location>
        <position position="97"/>
    </location>
    <ligand>
        <name>Zn(2+)</name>
        <dbReference type="ChEBI" id="CHEBI:29105"/>
    </ligand>
</feature>
<dbReference type="EMBL" id="JAAZSQ010000001">
    <property type="protein sequence ID" value="NKX53267.1"/>
    <property type="molecule type" value="Genomic_DNA"/>
</dbReference>
<evidence type="ECO:0000256" key="7">
    <source>
        <dbReference type="PIRSR" id="PIRSR001480-1"/>
    </source>
</evidence>
<dbReference type="GO" id="GO:0005975">
    <property type="term" value="P:carbohydrate metabolic process"/>
    <property type="evidence" value="ECO:0007669"/>
    <property type="project" value="InterPro"/>
</dbReference>
<gene>
    <name evidence="10" type="primary">manA</name>
    <name evidence="10" type="ORF">HGG74_01685</name>
</gene>
<dbReference type="PIRSF" id="PIRSF001480">
    <property type="entry name" value="Mannose-6-phosphate_isomerase"/>
    <property type="match status" value="1"/>
</dbReference>
<dbReference type="Gene3D" id="2.60.120.10">
    <property type="entry name" value="Jelly Rolls"/>
    <property type="match status" value="2"/>
</dbReference>
<reference evidence="10 11" key="1">
    <citation type="submission" date="2020-04" db="EMBL/GenBank/DDBJ databases">
        <title>Arthrobacter sp. nov.</title>
        <authorList>
            <person name="Liu S."/>
        </authorList>
    </citation>
    <scope>NUCLEOTIDE SEQUENCE [LARGE SCALE GENOMIC DNA]</scope>
    <source>
        <strain evidence="10 11">E918</strain>
    </source>
</reference>